<dbReference type="GO" id="GO:0032784">
    <property type="term" value="P:regulation of DNA-templated transcription elongation"/>
    <property type="evidence" value="ECO:0007669"/>
    <property type="project" value="InterPro"/>
</dbReference>
<dbReference type="InterPro" id="IPR018151">
    <property type="entry name" value="TF_GreA/GreB_CS"/>
</dbReference>
<feature type="domain" description="Transcription elongation factor GreA/GreB C-terminal" evidence="2">
    <location>
        <begin position="117"/>
        <end position="140"/>
    </location>
</feature>
<proteinExistence type="predicted"/>
<dbReference type="SUPFAM" id="SSF54534">
    <property type="entry name" value="FKBP-like"/>
    <property type="match status" value="1"/>
</dbReference>
<protein>
    <submittedName>
        <fullName evidence="3">3-oxoacyl-ACP synthase</fullName>
    </submittedName>
</protein>
<accession>A0A364Y3B8</accession>
<gene>
    <name evidence="3" type="ORF">DQQ10_10905</name>
</gene>
<dbReference type="Gene3D" id="3.10.50.30">
    <property type="entry name" value="Transcription elongation factor, GreA/GreB, C-terminal domain"/>
    <property type="match status" value="1"/>
</dbReference>
<dbReference type="GO" id="GO:0003677">
    <property type="term" value="F:DNA binding"/>
    <property type="evidence" value="ECO:0007669"/>
    <property type="project" value="InterPro"/>
</dbReference>
<keyword evidence="4" id="KW-1185">Reference proteome</keyword>
<sequence length="150" mass="16634">MSDLKQQLYQASLAQITARIQAVEEAMQAVQADAAEETKSSAGDKYETGRAMIHLEMEKLSSQLEEFIKSKKTLEQIDLQKRSDTVQQGAVILTDDSHYFLSVSLGQLRVGDKSFFCISPASPVGQALLGKKKGDVVSFRNQRIVLREVL</sequence>
<dbReference type="InterPro" id="IPR023459">
    <property type="entry name" value="Tscrpt_elong_fac_GreA/B_fam"/>
</dbReference>
<dbReference type="AlphaFoldDB" id="A0A364Y3B8"/>
<dbReference type="PIRSF" id="PIRSF006092">
    <property type="entry name" value="GreA_GreB"/>
    <property type="match status" value="1"/>
</dbReference>
<dbReference type="PROSITE" id="PS00830">
    <property type="entry name" value="GREAB_2"/>
    <property type="match status" value="1"/>
</dbReference>
<evidence type="ECO:0000313" key="3">
    <source>
        <dbReference type="EMBL" id="RAW01403.1"/>
    </source>
</evidence>
<dbReference type="Pfam" id="PF01272">
    <property type="entry name" value="GreA_GreB"/>
    <property type="match status" value="1"/>
</dbReference>
<name>A0A364Y3B8_9BACT</name>
<keyword evidence="1" id="KW-0175">Coiled coil</keyword>
<evidence type="ECO:0000259" key="2">
    <source>
        <dbReference type="Pfam" id="PF01272"/>
    </source>
</evidence>
<evidence type="ECO:0000313" key="4">
    <source>
        <dbReference type="Proteomes" id="UP000251889"/>
    </source>
</evidence>
<comment type="caution">
    <text evidence="3">The sequence shown here is derived from an EMBL/GenBank/DDBJ whole genome shotgun (WGS) entry which is preliminary data.</text>
</comment>
<dbReference type="OrthoDB" id="667380at2"/>
<dbReference type="Proteomes" id="UP000251889">
    <property type="component" value="Unassembled WGS sequence"/>
</dbReference>
<dbReference type="InterPro" id="IPR001437">
    <property type="entry name" value="Tscrpt_elong_fac_GreA/B_C"/>
</dbReference>
<reference evidence="3 4" key="1">
    <citation type="submission" date="2018-06" db="EMBL/GenBank/DDBJ databases">
        <title>Chryseolinea flavus sp. nov., a member of the phylum Bacteroidetes isolated from soil.</title>
        <authorList>
            <person name="Li Y."/>
            <person name="Wang J."/>
        </authorList>
    </citation>
    <scope>NUCLEOTIDE SEQUENCE [LARGE SCALE GENOMIC DNA]</scope>
    <source>
        <strain evidence="3 4">SDU1-6</strain>
    </source>
</reference>
<dbReference type="InterPro" id="IPR036953">
    <property type="entry name" value="GreA/GreB_C_sf"/>
</dbReference>
<dbReference type="EMBL" id="QMFY01000004">
    <property type="protein sequence ID" value="RAW01403.1"/>
    <property type="molecule type" value="Genomic_DNA"/>
</dbReference>
<dbReference type="GO" id="GO:0070063">
    <property type="term" value="F:RNA polymerase binding"/>
    <property type="evidence" value="ECO:0007669"/>
    <property type="project" value="InterPro"/>
</dbReference>
<evidence type="ECO:0000256" key="1">
    <source>
        <dbReference type="SAM" id="Coils"/>
    </source>
</evidence>
<organism evidence="3 4">
    <name type="scientific">Pseudochryseolinea flava</name>
    <dbReference type="NCBI Taxonomy" id="2059302"/>
    <lineage>
        <taxon>Bacteria</taxon>
        <taxon>Pseudomonadati</taxon>
        <taxon>Bacteroidota</taxon>
        <taxon>Cytophagia</taxon>
        <taxon>Cytophagales</taxon>
        <taxon>Fulvivirgaceae</taxon>
        <taxon>Pseudochryseolinea</taxon>
    </lineage>
</organism>
<dbReference type="RefSeq" id="WP_112746889.1">
    <property type="nucleotide sequence ID" value="NZ_QMFY01000004.1"/>
</dbReference>
<feature type="coiled-coil region" evidence="1">
    <location>
        <begin position="13"/>
        <end position="77"/>
    </location>
</feature>